<dbReference type="AlphaFoldDB" id="A0A8V0XNP8"/>
<sequence length="197" mass="21313">MLHGEHVLLLFGFSEHALGWVEQHFLRSYCEGVPDWNAQRCPALSGRVLGSFLSLSPEYTFVLEDAGGPCGYAAGALCAERFLQERDSSWLPGGFPHCPLPVPLPVLRRFPSLVQLDMAPRVQDMGAGCSLAVSLLSALRTNGELHAGGAEAPLTHPSHILEVLLGCVQVTRLWALWQERSISALLGDMGTGDLHSC</sequence>
<keyword evidence="2" id="KW-1185">Reference proteome</keyword>
<reference evidence="1" key="2">
    <citation type="submission" date="2025-08" db="UniProtKB">
        <authorList>
            <consortium name="Ensembl"/>
        </authorList>
    </citation>
    <scope>IDENTIFICATION</scope>
    <source>
        <strain evidence="1">broiler</strain>
    </source>
</reference>
<reference evidence="1" key="3">
    <citation type="submission" date="2025-09" db="UniProtKB">
        <authorList>
            <consortium name="Ensembl"/>
        </authorList>
    </citation>
    <scope>IDENTIFICATION</scope>
    <source>
        <strain evidence="1">broiler</strain>
    </source>
</reference>
<dbReference type="Proteomes" id="UP000000539">
    <property type="component" value="Chromosome 4"/>
</dbReference>
<name>A0A8V0XNP8_CHICK</name>
<dbReference type="Ensembl" id="ENSGALT00010012912.1">
    <property type="protein sequence ID" value="ENSGALP00010007474.1"/>
    <property type="gene ID" value="ENSGALG00010005422.1"/>
</dbReference>
<dbReference type="Gene3D" id="3.40.630.30">
    <property type="match status" value="1"/>
</dbReference>
<reference evidence="1" key="1">
    <citation type="submission" date="2020-11" db="EMBL/GenBank/DDBJ databases">
        <title>Gallus gallus (Chicken) genome, bGalGal1, GRCg7b, maternal haplotype autosomes + Z &amp; W.</title>
        <authorList>
            <person name="Warren W."/>
            <person name="Formenti G."/>
            <person name="Fedrigo O."/>
            <person name="Haase B."/>
            <person name="Mountcastle J."/>
            <person name="Balacco J."/>
            <person name="Tracey A."/>
            <person name="Schneider V."/>
            <person name="Okimoto R."/>
            <person name="Cheng H."/>
            <person name="Hawken R."/>
            <person name="Howe K."/>
            <person name="Jarvis E.D."/>
        </authorList>
    </citation>
    <scope>NUCLEOTIDE SEQUENCE [LARGE SCALE GENOMIC DNA]</scope>
    <source>
        <strain evidence="1">Broiler</strain>
    </source>
</reference>
<evidence type="ECO:0000313" key="2">
    <source>
        <dbReference type="Proteomes" id="UP000000539"/>
    </source>
</evidence>
<organism evidence="1 2">
    <name type="scientific">Gallus gallus</name>
    <name type="common">Chicken</name>
    <dbReference type="NCBI Taxonomy" id="9031"/>
    <lineage>
        <taxon>Eukaryota</taxon>
        <taxon>Metazoa</taxon>
        <taxon>Chordata</taxon>
        <taxon>Craniata</taxon>
        <taxon>Vertebrata</taxon>
        <taxon>Euteleostomi</taxon>
        <taxon>Archelosauria</taxon>
        <taxon>Archosauria</taxon>
        <taxon>Dinosauria</taxon>
        <taxon>Saurischia</taxon>
        <taxon>Theropoda</taxon>
        <taxon>Coelurosauria</taxon>
        <taxon>Aves</taxon>
        <taxon>Neognathae</taxon>
        <taxon>Galloanserae</taxon>
        <taxon>Galliformes</taxon>
        <taxon>Phasianidae</taxon>
        <taxon>Phasianinae</taxon>
        <taxon>Gallus</taxon>
    </lineage>
</organism>
<evidence type="ECO:0000313" key="1">
    <source>
        <dbReference type="Ensembl" id="ENSGALP00010007474.1"/>
    </source>
</evidence>
<proteinExistence type="predicted"/>
<protein>
    <submittedName>
        <fullName evidence="1">Uncharacterized protein</fullName>
    </submittedName>
</protein>
<accession>A0A8V0XNP8</accession>